<evidence type="ECO:0000313" key="1">
    <source>
        <dbReference type="EMBL" id="GBN25716.1"/>
    </source>
</evidence>
<keyword evidence="2" id="KW-1185">Reference proteome</keyword>
<comment type="caution">
    <text evidence="1">The sequence shown here is derived from an EMBL/GenBank/DDBJ whole genome shotgun (WGS) entry which is preliminary data.</text>
</comment>
<dbReference type="Proteomes" id="UP000499080">
    <property type="component" value="Unassembled WGS sequence"/>
</dbReference>
<name>A0A4Y2MJB7_ARAVE</name>
<dbReference type="AlphaFoldDB" id="A0A4Y2MJB7"/>
<dbReference type="EMBL" id="BGPR01007277">
    <property type="protein sequence ID" value="GBN25716.1"/>
    <property type="molecule type" value="Genomic_DNA"/>
</dbReference>
<evidence type="ECO:0000313" key="2">
    <source>
        <dbReference type="Proteomes" id="UP000499080"/>
    </source>
</evidence>
<proteinExistence type="predicted"/>
<reference evidence="1 2" key="1">
    <citation type="journal article" date="2019" name="Sci. Rep.">
        <title>Orb-weaving spider Araneus ventricosus genome elucidates the spidroin gene catalogue.</title>
        <authorList>
            <person name="Kono N."/>
            <person name="Nakamura H."/>
            <person name="Ohtoshi R."/>
            <person name="Moran D.A.P."/>
            <person name="Shinohara A."/>
            <person name="Yoshida Y."/>
            <person name="Fujiwara M."/>
            <person name="Mori M."/>
            <person name="Tomita M."/>
            <person name="Arakawa K."/>
        </authorList>
    </citation>
    <scope>NUCLEOTIDE SEQUENCE [LARGE SCALE GENOMIC DNA]</scope>
</reference>
<accession>A0A4Y2MJB7</accession>
<gene>
    <name evidence="1" type="ORF">AVEN_259452_1</name>
</gene>
<protein>
    <submittedName>
        <fullName evidence="1">Uncharacterized protein</fullName>
    </submittedName>
</protein>
<organism evidence="1 2">
    <name type="scientific">Araneus ventricosus</name>
    <name type="common">Orbweaver spider</name>
    <name type="synonym">Epeira ventricosa</name>
    <dbReference type="NCBI Taxonomy" id="182803"/>
    <lineage>
        <taxon>Eukaryota</taxon>
        <taxon>Metazoa</taxon>
        <taxon>Ecdysozoa</taxon>
        <taxon>Arthropoda</taxon>
        <taxon>Chelicerata</taxon>
        <taxon>Arachnida</taxon>
        <taxon>Araneae</taxon>
        <taxon>Araneomorphae</taxon>
        <taxon>Entelegynae</taxon>
        <taxon>Araneoidea</taxon>
        <taxon>Araneidae</taxon>
        <taxon>Araneus</taxon>
    </lineage>
</organism>
<sequence>MLLRFLRSPLVKIKFLGSTCGSRFLLGEVTTKGLKGQAVALATPDVYFIWSHLITAANSGRRGAVAEIRGSGSNWIMSGVIHLRIKNGSSIT</sequence>